<accession>A0AAN7WAP3</accession>
<name>A0AAN7WAP3_9PEZI</name>
<protein>
    <submittedName>
        <fullName evidence="1">Uncharacterized protein</fullName>
    </submittedName>
</protein>
<sequence length="238" mass="27854">MSKNTIPREYLRELCQYWTALSSRLGKRPKSLIVEAAAEPKENESMGSPAEIRLIIARFLFDDGSPRTHQLRLAKKGRYSPIHPVLRTCKLVRQEMMPVFWSLRTIWMEDGKELLRAVQKPPEHMKLWESLHVERFETLVSGARGRLAAEYDFEVLARLPGLHRLNMRISEREVYDGGKEVASALRRVQLCIREALPVLVKLQTLEVTCDVTVIWRARQSSKRSRYRLWLRRRMACGW</sequence>
<gene>
    <name evidence="1" type="ORF">LTR97_009591</name>
</gene>
<dbReference type="Proteomes" id="UP001310594">
    <property type="component" value="Unassembled WGS sequence"/>
</dbReference>
<evidence type="ECO:0000313" key="2">
    <source>
        <dbReference type="Proteomes" id="UP001310594"/>
    </source>
</evidence>
<dbReference type="AlphaFoldDB" id="A0AAN7WAP3"/>
<dbReference type="EMBL" id="JAVRQU010000016">
    <property type="protein sequence ID" value="KAK5693973.1"/>
    <property type="molecule type" value="Genomic_DNA"/>
</dbReference>
<organism evidence="1 2">
    <name type="scientific">Elasticomyces elasticus</name>
    <dbReference type="NCBI Taxonomy" id="574655"/>
    <lineage>
        <taxon>Eukaryota</taxon>
        <taxon>Fungi</taxon>
        <taxon>Dikarya</taxon>
        <taxon>Ascomycota</taxon>
        <taxon>Pezizomycotina</taxon>
        <taxon>Dothideomycetes</taxon>
        <taxon>Dothideomycetidae</taxon>
        <taxon>Mycosphaerellales</taxon>
        <taxon>Teratosphaeriaceae</taxon>
        <taxon>Elasticomyces</taxon>
    </lineage>
</organism>
<reference evidence="1" key="1">
    <citation type="submission" date="2023-08" db="EMBL/GenBank/DDBJ databases">
        <title>Black Yeasts Isolated from many extreme environments.</title>
        <authorList>
            <person name="Coleine C."/>
            <person name="Stajich J.E."/>
            <person name="Selbmann L."/>
        </authorList>
    </citation>
    <scope>NUCLEOTIDE SEQUENCE</scope>
    <source>
        <strain evidence="1">CCFEE 5810</strain>
    </source>
</reference>
<proteinExistence type="predicted"/>
<evidence type="ECO:0000313" key="1">
    <source>
        <dbReference type="EMBL" id="KAK5693973.1"/>
    </source>
</evidence>
<comment type="caution">
    <text evidence="1">The sequence shown here is derived from an EMBL/GenBank/DDBJ whole genome shotgun (WGS) entry which is preliminary data.</text>
</comment>